<dbReference type="EMBL" id="BONJ01000001">
    <property type="protein sequence ID" value="GIG11776.1"/>
    <property type="molecule type" value="Genomic_DNA"/>
</dbReference>
<dbReference type="SUPFAM" id="SSF53383">
    <property type="entry name" value="PLP-dependent transferases"/>
    <property type="match status" value="1"/>
</dbReference>
<dbReference type="Gene3D" id="3.40.640.10">
    <property type="entry name" value="Type I PLP-dependent aspartate aminotransferase-like (Major domain)"/>
    <property type="match status" value="1"/>
</dbReference>
<dbReference type="PROSITE" id="PS51186">
    <property type="entry name" value="GNAT"/>
    <property type="match status" value="1"/>
</dbReference>
<evidence type="ECO:0000313" key="5">
    <source>
        <dbReference type="Proteomes" id="UP000660339"/>
    </source>
</evidence>
<dbReference type="Pfam" id="PF21926">
    <property type="entry name" value="FeeM"/>
    <property type="match status" value="1"/>
</dbReference>
<dbReference type="Proteomes" id="UP000660339">
    <property type="component" value="Unassembled WGS sequence"/>
</dbReference>
<evidence type="ECO:0000256" key="1">
    <source>
        <dbReference type="ARBA" id="ARBA00001933"/>
    </source>
</evidence>
<name>A0A8J3PBV7_9ACTN</name>
<keyword evidence="2" id="KW-0663">Pyridoxal phosphate</keyword>
<dbReference type="InterPro" id="IPR000192">
    <property type="entry name" value="Aminotrans_V_dom"/>
</dbReference>
<dbReference type="PANTHER" id="PTHR21152:SF40">
    <property type="entry name" value="ALANINE--GLYOXYLATE AMINOTRANSFERASE"/>
    <property type="match status" value="1"/>
</dbReference>
<comment type="cofactor">
    <cofactor evidence="1">
        <name>pyridoxal 5'-phosphate</name>
        <dbReference type="ChEBI" id="CHEBI:597326"/>
    </cofactor>
</comment>
<evidence type="ECO:0000313" key="4">
    <source>
        <dbReference type="EMBL" id="GIG11776.1"/>
    </source>
</evidence>
<protein>
    <submittedName>
        <fullName evidence="4">Aminotransferase V</fullName>
    </submittedName>
</protein>
<dbReference type="InterPro" id="IPR015424">
    <property type="entry name" value="PyrdxlP-dep_Trfase"/>
</dbReference>
<evidence type="ECO:0000259" key="3">
    <source>
        <dbReference type="PROSITE" id="PS51186"/>
    </source>
</evidence>
<dbReference type="Pfam" id="PF00266">
    <property type="entry name" value="Aminotran_5"/>
    <property type="match status" value="1"/>
</dbReference>
<dbReference type="GO" id="GO:0019265">
    <property type="term" value="P:glycine biosynthetic process, by transamination of glyoxylate"/>
    <property type="evidence" value="ECO:0007669"/>
    <property type="project" value="TreeGrafter"/>
</dbReference>
<dbReference type="PANTHER" id="PTHR21152">
    <property type="entry name" value="AMINOTRANSFERASE CLASS V"/>
    <property type="match status" value="1"/>
</dbReference>
<dbReference type="Gene3D" id="3.40.630.30">
    <property type="match status" value="1"/>
</dbReference>
<dbReference type="InterPro" id="IPR054597">
    <property type="entry name" value="FeeM_cat"/>
</dbReference>
<dbReference type="InterPro" id="IPR015422">
    <property type="entry name" value="PyrdxlP-dep_Trfase_small"/>
</dbReference>
<gene>
    <name evidence="4" type="ORF">Cme02nite_01080</name>
</gene>
<dbReference type="GO" id="GO:0016747">
    <property type="term" value="F:acyltransferase activity, transferring groups other than amino-acyl groups"/>
    <property type="evidence" value="ECO:0007669"/>
    <property type="project" value="InterPro"/>
</dbReference>
<keyword evidence="4" id="KW-0032">Aminotransferase</keyword>
<keyword evidence="4" id="KW-0808">Transferase</keyword>
<comment type="caution">
    <text evidence="4">The sequence shown here is derived from an EMBL/GenBank/DDBJ whole genome shotgun (WGS) entry which is preliminary data.</text>
</comment>
<evidence type="ECO:0000256" key="2">
    <source>
        <dbReference type="ARBA" id="ARBA00022898"/>
    </source>
</evidence>
<dbReference type="GO" id="GO:0008453">
    <property type="term" value="F:alanine-glyoxylate transaminase activity"/>
    <property type="evidence" value="ECO:0007669"/>
    <property type="project" value="TreeGrafter"/>
</dbReference>
<dbReference type="SUPFAM" id="SSF55729">
    <property type="entry name" value="Acyl-CoA N-acyltransferases (Nat)"/>
    <property type="match status" value="1"/>
</dbReference>
<dbReference type="GO" id="GO:0004760">
    <property type="term" value="F:L-serine-pyruvate transaminase activity"/>
    <property type="evidence" value="ECO:0007669"/>
    <property type="project" value="TreeGrafter"/>
</dbReference>
<reference evidence="4" key="1">
    <citation type="submission" date="2021-01" db="EMBL/GenBank/DDBJ databases">
        <title>Whole genome shotgun sequence of Catellatospora methionotrophica NBRC 14553.</title>
        <authorList>
            <person name="Komaki H."/>
            <person name="Tamura T."/>
        </authorList>
    </citation>
    <scope>NUCLEOTIDE SEQUENCE</scope>
    <source>
        <strain evidence="4">NBRC 14553</strain>
    </source>
</reference>
<organism evidence="4 5">
    <name type="scientific">Catellatospora methionotrophica</name>
    <dbReference type="NCBI Taxonomy" id="121620"/>
    <lineage>
        <taxon>Bacteria</taxon>
        <taxon>Bacillati</taxon>
        <taxon>Actinomycetota</taxon>
        <taxon>Actinomycetes</taxon>
        <taxon>Micromonosporales</taxon>
        <taxon>Micromonosporaceae</taxon>
        <taxon>Catellatospora</taxon>
    </lineage>
</organism>
<dbReference type="InterPro" id="IPR016181">
    <property type="entry name" value="Acyl_CoA_acyltransferase"/>
</dbReference>
<dbReference type="AlphaFoldDB" id="A0A8J3PBV7"/>
<accession>A0A8J3PBV7</accession>
<sequence>MGRYGRGLYPARMPDALTYKIADSAAEEQGIHRLNHRTFAGEIPQHAANADGLLVDRFHAENTYAVCLDGDEVVGMVCGRTARPFSLDGKLAGLDGHLPAGRRPVEVRLLAVDPRYRRGTILPRLLAMIAEHFTGLGCDLALLSGTTRALEMYRRMGCVPFGPLTGEPGAQFQPMYLTLEDGRRQAWSGLSAGGGQPENLLPGPVSVAPEVAAAFGRPPAYHRSPEHQAVVDDLHRRLASFVHAAHAQLLLGSGTVANDAVAAQLRLLDRPGVVLAYGEFGERLADHAARTGLDHRVLTGPWGAPLPWPAVEQAVTALPEGGWLWTVHCETSTGQLFDLPRLTRLCADAGVRLCVDAISSIGTVPVDLSGAYLATGTSGKALGGYPGLSMVFLRELPRSSPGLIPRYLDLGCYAEAGGIAYTQSSNLVAALDTALAVTDWPDRHARLARAAAWLDARLRRLGLDVVAEPAEAAPGIVTIALPAALPAADVGASLERAGYLLAYQSGYLRDRNWLQISLMGRWTWPTLRGLVTSLAAATGHTA</sequence>
<proteinExistence type="predicted"/>
<dbReference type="InterPro" id="IPR000182">
    <property type="entry name" value="GNAT_dom"/>
</dbReference>
<feature type="domain" description="N-acetyltransferase" evidence="3">
    <location>
        <begin position="17"/>
        <end position="180"/>
    </location>
</feature>
<dbReference type="InterPro" id="IPR015421">
    <property type="entry name" value="PyrdxlP-dep_Trfase_major"/>
</dbReference>
<keyword evidence="5" id="KW-1185">Reference proteome</keyword>
<dbReference type="Gene3D" id="3.90.1150.10">
    <property type="entry name" value="Aspartate Aminotransferase, domain 1"/>
    <property type="match status" value="1"/>
</dbReference>